<comment type="caution">
    <text evidence="1">The sequence shown here is derived from an EMBL/GenBank/DDBJ whole genome shotgun (WGS) entry which is preliminary data.</text>
</comment>
<reference evidence="1 2" key="1">
    <citation type="submission" date="2024-06" db="EMBL/GenBank/DDBJ databases">
        <title>Genomic Encyclopedia of Type Strains, Phase IV (KMG-IV): sequencing the most valuable type-strain genomes for metagenomic binning, comparative biology and taxonomic classification.</title>
        <authorList>
            <person name="Goeker M."/>
        </authorList>
    </citation>
    <scope>NUCLEOTIDE SEQUENCE [LARGE SCALE GENOMIC DNA]</scope>
    <source>
        <strain evidence="1 2">DSM 21331</strain>
    </source>
</reference>
<dbReference type="EMBL" id="JBEPMM010000002">
    <property type="protein sequence ID" value="MET3691886.1"/>
    <property type="molecule type" value="Genomic_DNA"/>
</dbReference>
<proteinExistence type="predicted"/>
<gene>
    <name evidence="1" type="ORF">ABID43_001411</name>
</gene>
<dbReference type="Proteomes" id="UP001549145">
    <property type="component" value="Unassembled WGS sequence"/>
</dbReference>
<sequence length="69" mass="7860">MSEPIESLVLARAKLNFARKGHGERCWDADFTDSEALCGATFLPLSEAERQEFLDQARHELRREPQVEG</sequence>
<organism evidence="1 2">
    <name type="scientific">Methylobacterium goesingense</name>
    <dbReference type="NCBI Taxonomy" id="243690"/>
    <lineage>
        <taxon>Bacteria</taxon>
        <taxon>Pseudomonadati</taxon>
        <taxon>Pseudomonadota</taxon>
        <taxon>Alphaproteobacteria</taxon>
        <taxon>Hyphomicrobiales</taxon>
        <taxon>Methylobacteriaceae</taxon>
        <taxon>Methylobacterium</taxon>
    </lineage>
</organism>
<evidence type="ECO:0000313" key="1">
    <source>
        <dbReference type="EMBL" id="MET3691886.1"/>
    </source>
</evidence>
<keyword evidence="2" id="KW-1185">Reference proteome</keyword>
<dbReference type="RefSeq" id="WP_238278381.1">
    <property type="nucleotide sequence ID" value="NZ_BPQL01000036.1"/>
</dbReference>
<name>A0ABV2L239_9HYPH</name>
<evidence type="ECO:0000313" key="2">
    <source>
        <dbReference type="Proteomes" id="UP001549145"/>
    </source>
</evidence>
<accession>A0ABV2L239</accession>
<protein>
    <submittedName>
        <fullName evidence="1">Uncharacterized protein</fullName>
    </submittedName>
</protein>